<proteinExistence type="predicted"/>
<reference evidence="2" key="1">
    <citation type="submission" date="2020-11" db="EMBL/GenBank/DDBJ databases">
        <authorList>
            <person name="Tran Van P."/>
        </authorList>
    </citation>
    <scope>NUCLEOTIDE SEQUENCE</scope>
</reference>
<feature type="compositionally biased region" description="Basic and acidic residues" evidence="1">
    <location>
        <begin position="1"/>
        <end position="51"/>
    </location>
</feature>
<feature type="region of interest" description="Disordered" evidence="1">
    <location>
        <begin position="1"/>
        <end position="54"/>
    </location>
</feature>
<gene>
    <name evidence="2" type="ORF">TBIB3V08_LOCUS9562</name>
</gene>
<accession>A0A7R9I5F5</accession>
<sequence length="385" mass="43569">MKSWQRESRGDMKSWQRESRGDMKSRQRESRGDMKSRQRESRGNMKSRQRESWWNMRKSRGGEVALEYVVHQGLVATLRLASERGTAVLNTLQCCPALSNKRKWEFSLARENWPLSEAIERGVLIDTEYSGELVTDGSENMKCGVAQAIEGVVGAVSASVEERYKGLLNSQKVMWGQLLAFVHSATHSHNASRIRVLFSPGVDEELQFVWHVLAKNKKPFTDGEFVEEVKLLYNSLFQVAGDMIDELKIRSIDQINIKMRVEKQWVVMGPLLGLEVEQGASVNISINTQYSSSRAPMKVTMTGPITDDLVLGNDEDIVGSPGSREGEEVLRHFIEQYELPPELCNLTNPLYSKKAARNSAFDLIPILMRIKPGANKREDVKKKPV</sequence>
<protein>
    <submittedName>
        <fullName evidence="2">Uncharacterized protein</fullName>
    </submittedName>
</protein>
<evidence type="ECO:0000256" key="1">
    <source>
        <dbReference type="SAM" id="MobiDB-lite"/>
    </source>
</evidence>
<evidence type="ECO:0000313" key="2">
    <source>
        <dbReference type="EMBL" id="CAD7447246.1"/>
    </source>
</evidence>
<organism evidence="2">
    <name type="scientific">Timema bartmani</name>
    <dbReference type="NCBI Taxonomy" id="61472"/>
    <lineage>
        <taxon>Eukaryota</taxon>
        <taxon>Metazoa</taxon>
        <taxon>Ecdysozoa</taxon>
        <taxon>Arthropoda</taxon>
        <taxon>Hexapoda</taxon>
        <taxon>Insecta</taxon>
        <taxon>Pterygota</taxon>
        <taxon>Neoptera</taxon>
        <taxon>Polyneoptera</taxon>
        <taxon>Phasmatodea</taxon>
        <taxon>Timematodea</taxon>
        <taxon>Timematoidea</taxon>
        <taxon>Timematidae</taxon>
        <taxon>Timema</taxon>
    </lineage>
</organism>
<dbReference type="AlphaFoldDB" id="A0A7R9I5F5"/>
<name>A0A7R9I5F5_9NEOP</name>
<dbReference type="EMBL" id="OD568696">
    <property type="protein sequence ID" value="CAD7447246.1"/>
    <property type="molecule type" value="Genomic_DNA"/>
</dbReference>